<dbReference type="EMBL" id="GGYP01005149">
    <property type="protein sequence ID" value="MDE49920.1"/>
    <property type="molecule type" value="Transcribed_RNA"/>
</dbReference>
<keyword evidence="10 16" id="KW-1133">Transmembrane helix</keyword>
<dbReference type="InterPro" id="IPR032628">
    <property type="entry name" value="AC_N"/>
</dbReference>
<dbReference type="GO" id="GO:0005524">
    <property type="term" value="F:ATP binding"/>
    <property type="evidence" value="ECO:0007669"/>
    <property type="project" value="UniProtKB-KW"/>
</dbReference>
<feature type="region of interest" description="Disordered" evidence="15">
    <location>
        <begin position="86"/>
        <end position="112"/>
    </location>
</feature>
<keyword evidence="5 16" id="KW-0812">Transmembrane</keyword>
<keyword evidence="12 16" id="KW-0472">Membrane</keyword>
<organism evidence="18">
    <name type="scientific">Aceria tosichella</name>
    <name type="common">wheat curl mite</name>
    <dbReference type="NCBI Taxonomy" id="561515"/>
    <lineage>
        <taxon>Eukaryota</taxon>
        <taxon>Metazoa</taxon>
        <taxon>Ecdysozoa</taxon>
        <taxon>Arthropoda</taxon>
        <taxon>Chelicerata</taxon>
        <taxon>Arachnida</taxon>
        <taxon>Acari</taxon>
        <taxon>Acariformes</taxon>
        <taxon>Trombidiformes</taxon>
        <taxon>Prostigmata</taxon>
        <taxon>Eupodina</taxon>
        <taxon>Eriophyoidea</taxon>
        <taxon>Eriophyidae</taxon>
        <taxon>Eriophyinae</taxon>
        <taxon>Aceriini</taxon>
        <taxon>Aceria</taxon>
    </lineage>
</organism>
<feature type="transmembrane region" description="Helical" evidence="16">
    <location>
        <begin position="872"/>
        <end position="894"/>
    </location>
</feature>
<feature type="compositionally biased region" description="Polar residues" evidence="15">
    <location>
        <begin position="798"/>
        <end position="813"/>
    </location>
</feature>
<dbReference type="InterPro" id="IPR018297">
    <property type="entry name" value="A/G_cyclase_CS"/>
</dbReference>
<dbReference type="PANTHER" id="PTHR45627">
    <property type="entry name" value="ADENYLATE CYCLASE TYPE 1"/>
    <property type="match status" value="1"/>
</dbReference>
<name>A0A6G1SJ37_9ACAR</name>
<feature type="region of interest" description="Disordered" evidence="15">
    <location>
        <begin position="255"/>
        <end position="350"/>
    </location>
</feature>
<dbReference type="Gene3D" id="3.30.70.1230">
    <property type="entry name" value="Nucleotide cyclase"/>
    <property type="match status" value="2"/>
</dbReference>
<evidence type="ECO:0000256" key="13">
    <source>
        <dbReference type="ARBA" id="ARBA00023239"/>
    </source>
</evidence>
<dbReference type="InterPro" id="IPR029787">
    <property type="entry name" value="Nucleotide_cyclase"/>
</dbReference>
<reference evidence="18" key="1">
    <citation type="submission" date="2018-10" db="EMBL/GenBank/DDBJ databases">
        <title>Transcriptome assembly of Aceria tosichella (Wheat curl mite) Type 2.</title>
        <authorList>
            <person name="Scully E.D."/>
            <person name="Geib S.M."/>
            <person name="Palmer N.A."/>
            <person name="Gupta A.K."/>
            <person name="Sarath G."/>
            <person name="Tatineni S."/>
        </authorList>
    </citation>
    <scope>NUCLEOTIDE SEQUENCE</scope>
    <source>
        <strain evidence="18">LincolnNE</strain>
    </source>
</reference>
<evidence type="ECO:0000256" key="9">
    <source>
        <dbReference type="ARBA" id="ARBA00022842"/>
    </source>
</evidence>
<feature type="compositionally biased region" description="Low complexity" evidence="15">
    <location>
        <begin position="86"/>
        <end position="103"/>
    </location>
</feature>
<feature type="compositionally biased region" description="Polar residues" evidence="15">
    <location>
        <begin position="149"/>
        <end position="160"/>
    </location>
</feature>
<keyword evidence="8" id="KW-0067">ATP-binding</keyword>
<comment type="catalytic activity">
    <reaction evidence="1">
        <text>ATP = 3',5'-cyclic AMP + diphosphate</text>
        <dbReference type="Rhea" id="RHEA:15389"/>
        <dbReference type="ChEBI" id="CHEBI:30616"/>
        <dbReference type="ChEBI" id="CHEBI:33019"/>
        <dbReference type="ChEBI" id="CHEBI:58165"/>
        <dbReference type="EC" id="4.6.1.1"/>
    </reaction>
</comment>
<sequence length="1489" mass="166359">MNKPSGSSLLPLFSNMGAFADPKLEHLYHIYYAQVKRNLLPTAIQVVLLVNISQFFTTCLSYYLLATHGADHQRTNTTTTTTFAATNHNHKISSATTTSQSPLPSSPSPSSPDEFYTFPKSLISPTLVQLIIFVITIPMLRMVSAELKPTSQSNEQSVANNRDLRFKSKRQIQQQPRRQPRRTDSPSNCDATKDPLSGSRNPSNQSIELKTIKTQQNTQNQSRHCDPTTTSGRLSGTSALSASLSLVIEPDLAGNLSSSASSDSSSSDINDDDDDDEDTDDNGDEAQASEPLAKSRLDNNNDNNDADDEVGERTKFNRTSSNNDKTKHNRQTEAKKNRHSRRRRLSSQQRLPSSLSRYKLSLPYILWFCQLIQLVSGLWPQQSFIAYSILLLYSYAIYVILPMRLHSCILLSVGLSIIGPLIDYILWLYVSASYTHDNYALLIPMTSQISKLLAFMLLTLGVHTIGIMSYTFYDRQQRAAFLETRQSLETKLILEQESREQERLLLSILPKHLAAEIRQDLGAVVTGQFKKIYMSRHENVSILFADIVGFTAISSHCPAPELIKTLNELFARFDKLAEKYHQLRIKILGDCYYAISGAPKERPDHAVLCVHMGLSMVEAIRSVRERTKSTVDMRVGVHTGGVLAGVLGQRQWQFDVYSKDVELANKMESSGLPGRVHISDATLKFLNGEFEVSEGDGASREEALRIANIKTYFIDRVKKPYPEGTLDALKAPSSASNEPTLSAIAVRDGRENQDNYVIEMKKNSKSAKGKQQAKDQTASASSTSSVAGSKRTNKKKGSSQSVEQKQRNNSFNSAENQMKRFSLNFHNRQFELQFRSTSDITSCISLIGLPITLVCAFIAYTYLYKAGVKVTLVYVVACTLSFLAVLTCVLPYFWRHKQRQNQRNNGSTTATTSTSDAIKPLVDCFTTVSDAVRQSAWMKLVLSAVMTLVWLGAHLIASQETYFMFINDELVALDASEPPLKSHILKLFSVDLLNYFSITCALAITAITRISFLVKTLIILVVISTQVILNSTLLVPILNSRSKVNPLQLSSYHHQQGGLGNNFTSTQDEDHRRHLHQDHDHQTTFSNLSFIDRILSSLEYQLSHVFANYDQFVFVLALITVCIALFLMNRQFELTNRRLFLWGKQVEERKEKVADMRRKNEALVYNILPRNVAKIFLGKRQLNDEELYSKSYDAVGVLFAAMPNFSDFYSEESVNNQGLECLRFLNEVISDYDALLDQARFKNIIKIKTMGPTYMAASGLYEGDARAEREVGSSSQNNNDKTSQGGDNIDELDDLRSKWGHLEQLTEFALALKDTLTNINKESFNNFVLRIGINHGPITAGVIGVKKPHFDMWGNTVNVASRMESTGRAGAIQVVEETATILQHFGFQFDQRGLISVKGKGKLMTYYLTGRRPGVQTSSSPRCNQIVVKSMNGNGGSAGSTTLKMSPSGTEPTTTISTQDTSPNDTSNKRMYITPPRQGMSTDADIHLV</sequence>
<comment type="similarity">
    <text evidence="14">Belongs to the adenylyl cyclase class-4/guanylyl cyclase family.</text>
</comment>
<dbReference type="GO" id="GO:0035556">
    <property type="term" value="P:intracellular signal transduction"/>
    <property type="evidence" value="ECO:0007669"/>
    <property type="project" value="InterPro"/>
</dbReference>
<keyword evidence="6" id="KW-0479">Metal-binding</keyword>
<feature type="region of interest" description="Disordered" evidence="15">
    <location>
        <begin position="1267"/>
        <end position="1290"/>
    </location>
</feature>
<keyword evidence="11" id="KW-0115">cAMP biosynthesis</keyword>
<feature type="compositionally biased region" description="Polar residues" evidence="15">
    <location>
        <begin position="1272"/>
        <end position="1286"/>
    </location>
</feature>
<feature type="transmembrane region" description="Helical" evidence="16">
    <location>
        <begin position="1017"/>
        <end position="1038"/>
    </location>
</feature>
<dbReference type="GO" id="GO:0004016">
    <property type="term" value="F:adenylate cyclase activity"/>
    <property type="evidence" value="ECO:0007669"/>
    <property type="project" value="UniProtKB-EC"/>
</dbReference>
<dbReference type="InterPro" id="IPR001054">
    <property type="entry name" value="A/G_cyclase"/>
</dbReference>
<evidence type="ECO:0000256" key="11">
    <source>
        <dbReference type="ARBA" id="ARBA00022998"/>
    </source>
</evidence>
<evidence type="ECO:0000313" key="18">
    <source>
        <dbReference type="EMBL" id="MDE49920.1"/>
    </source>
</evidence>
<feature type="compositionally biased region" description="Acidic residues" evidence="15">
    <location>
        <begin position="269"/>
        <end position="284"/>
    </location>
</feature>
<dbReference type="SUPFAM" id="SSF55073">
    <property type="entry name" value="Nucleotide cyclase"/>
    <property type="match status" value="2"/>
</dbReference>
<dbReference type="SMART" id="SM00044">
    <property type="entry name" value="CYCc"/>
    <property type="match status" value="2"/>
</dbReference>
<dbReference type="PANTHER" id="PTHR45627:SF30">
    <property type="entry name" value="ADENYLATE CYCLASE TYPE 3"/>
    <property type="match status" value="1"/>
</dbReference>
<evidence type="ECO:0000256" key="15">
    <source>
        <dbReference type="SAM" id="MobiDB-lite"/>
    </source>
</evidence>
<evidence type="ECO:0000256" key="8">
    <source>
        <dbReference type="ARBA" id="ARBA00022840"/>
    </source>
</evidence>
<feature type="region of interest" description="Disordered" evidence="15">
    <location>
        <begin position="148"/>
        <end position="236"/>
    </location>
</feature>
<evidence type="ECO:0000256" key="3">
    <source>
        <dbReference type="ARBA" id="ARBA00004141"/>
    </source>
</evidence>
<evidence type="ECO:0000256" key="6">
    <source>
        <dbReference type="ARBA" id="ARBA00022723"/>
    </source>
</evidence>
<dbReference type="CDD" id="cd07302">
    <property type="entry name" value="CHD"/>
    <property type="match status" value="2"/>
</dbReference>
<evidence type="ECO:0000259" key="17">
    <source>
        <dbReference type="PROSITE" id="PS50125"/>
    </source>
</evidence>
<dbReference type="GO" id="GO:0005886">
    <property type="term" value="C:plasma membrane"/>
    <property type="evidence" value="ECO:0007669"/>
    <property type="project" value="TreeGrafter"/>
</dbReference>
<protein>
    <recommendedName>
        <fullName evidence="4">adenylate cyclase</fullName>
        <ecNumber evidence="4">4.6.1.1</ecNumber>
    </recommendedName>
</protein>
<evidence type="ECO:0000256" key="4">
    <source>
        <dbReference type="ARBA" id="ARBA00012201"/>
    </source>
</evidence>
<evidence type="ECO:0000256" key="5">
    <source>
        <dbReference type="ARBA" id="ARBA00022692"/>
    </source>
</evidence>
<feature type="region of interest" description="Disordered" evidence="15">
    <location>
        <begin position="728"/>
        <end position="748"/>
    </location>
</feature>
<dbReference type="GO" id="GO:0006171">
    <property type="term" value="P:cAMP biosynthetic process"/>
    <property type="evidence" value="ECO:0007669"/>
    <property type="project" value="UniProtKB-KW"/>
</dbReference>
<feature type="transmembrane region" description="Helical" evidence="16">
    <location>
        <begin position="940"/>
        <end position="957"/>
    </location>
</feature>
<feature type="region of interest" description="Disordered" evidence="15">
    <location>
        <begin position="1431"/>
        <end position="1489"/>
    </location>
</feature>
<feature type="transmembrane region" description="Helical" evidence="16">
    <location>
        <begin position="384"/>
        <end position="401"/>
    </location>
</feature>
<feature type="compositionally biased region" description="Basic residues" evidence="15">
    <location>
        <begin position="336"/>
        <end position="345"/>
    </location>
</feature>
<keyword evidence="9" id="KW-0460">Magnesium</keyword>
<gene>
    <name evidence="18" type="primary">ADCY3</name>
    <name evidence="18" type="ORF">g.8041</name>
</gene>
<evidence type="ECO:0000256" key="1">
    <source>
        <dbReference type="ARBA" id="ARBA00001593"/>
    </source>
</evidence>
<comment type="subcellular location">
    <subcellularLocation>
        <location evidence="3">Membrane</location>
        <topology evidence="3">Multi-pass membrane protein</topology>
    </subcellularLocation>
</comment>
<dbReference type="GO" id="GO:0007189">
    <property type="term" value="P:adenylate cyclase-activating G protein-coupled receptor signaling pathway"/>
    <property type="evidence" value="ECO:0007669"/>
    <property type="project" value="TreeGrafter"/>
</dbReference>
<feature type="transmembrane region" description="Helical" evidence="16">
    <location>
        <begin position="46"/>
        <end position="65"/>
    </location>
</feature>
<feature type="transmembrane region" description="Helical" evidence="16">
    <location>
        <begin position="408"/>
        <end position="432"/>
    </location>
</feature>
<dbReference type="EC" id="4.6.1.1" evidence="4"/>
<dbReference type="GO" id="GO:0046872">
    <property type="term" value="F:metal ion binding"/>
    <property type="evidence" value="ECO:0007669"/>
    <property type="project" value="UniProtKB-KW"/>
</dbReference>
<evidence type="ECO:0000256" key="14">
    <source>
        <dbReference type="RuleBase" id="RU000405"/>
    </source>
</evidence>
<feature type="compositionally biased region" description="Low complexity" evidence="15">
    <location>
        <begin position="774"/>
        <end position="790"/>
    </location>
</feature>
<dbReference type="PROSITE" id="PS00452">
    <property type="entry name" value="GUANYLATE_CYCLASE_1"/>
    <property type="match status" value="1"/>
</dbReference>
<keyword evidence="7" id="KW-0547">Nucleotide-binding</keyword>
<evidence type="ECO:0000256" key="7">
    <source>
        <dbReference type="ARBA" id="ARBA00022741"/>
    </source>
</evidence>
<dbReference type="Pfam" id="PF16214">
    <property type="entry name" value="AC_N"/>
    <property type="match status" value="1"/>
</dbReference>
<feature type="domain" description="Guanylate cyclase" evidence="17">
    <location>
        <begin position="541"/>
        <end position="668"/>
    </location>
</feature>
<feature type="transmembrane region" description="Helical" evidence="16">
    <location>
        <begin position="452"/>
        <end position="473"/>
    </location>
</feature>
<feature type="compositionally biased region" description="Polar residues" evidence="15">
    <location>
        <begin position="1439"/>
        <end position="1466"/>
    </location>
</feature>
<feature type="domain" description="Guanylate cyclase" evidence="17">
    <location>
        <begin position="1196"/>
        <end position="1364"/>
    </location>
</feature>
<feature type="transmembrane region" description="Helical" evidence="16">
    <location>
        <begin position="360"/>
        <end position="378"/>
    </location>
</feature>
<proteinExistence type="inferred from homology"/>
<evidence type="ECO:0000256" key="10">
    <source>
        <dbReference type="ARBA" id="ARBA00022989"/>
    </source>
</evidence>
<dbReference type="FunFam" id="3.30.70.1230:FF:000014">
    <property type="entry name" value="adenylate cyclase type 9"/>
    <property type="match status" value="1"/>
</dbReference>
<feature type="transmembrane region" description="Helical" evidence="16">
    <location>
        <begin position="1111"/>
        <end position="1128"/>
    </location>
</feature>
<evidence type="ECO:0000256" key="12">
    <source>
        <dbReference type="ARBA" id="ARBA00023136"/>
    </source>
</evidence>
<evidence type="ECO:0000256" key="16">
    <source>
        <dbReference type="SAM" id="Phobius"/>
    </source>
</evidence>
<keyword evidence="13 14" id="KW-0456">Lyase</keyword>
<comment type="cofactor">
    <cofactor evidence="2">
        <name>Mg(2+)</name>
        <dbReference type="ChEBI" id="CHEBI:18420"/>
    </cofactor>
</comment>
<feature type="region of interest" description="Disordered" evidence="15">
    <location>
        <begin position="762"/>
        <end position="813"/>
    </location>
</feature>
<feature type="compositionally biased region" description="Basic and acidic residues" evidence="15">
    <location>
        <begin position="324"/>
        <end position="335"/>
    </location>
</feature>
<feature type="transmembrane region" description="Helical" evidence="16">
    <location>
        <begin position="992"/>
        <end position="1010"/>
    </location>
</feature>
<dbReference type="PROSITE" id="PS50125">
    <property type="entry name" value="GUANYLATE_CYCLASE_2"/>
    <property type="match status" value="2"/>
</dbReference>
<feature type="compositionally biased region" description="Polar residues" evidence="15">
    <location>
        <begin position="198"/>
        <end position="208"/>
    </location>
</feature>
<accession>A0A6G1SJ37</accession>
<feature type="transmembrane region" description="Helical" evidence="16">
    <location>
        <begin position="840"/>
        <end position="860"/>
    </location>
</feature>
<dbReference type="Pfam" id="PF00211">
    <property type="entry name" value="Guanylate_cyc"/>
    <property type="match status" value="2"/>
</dbReference>
<dbReference type="FunFam" id="3.30.70.1230:FF:000006">
    <property type="entry name" value="Adenylate cyclase"/>
    <property type="match status" value="1"/>
</dbReference>
<evidence type="ECO:0000256" key="2">
    <source>
        <dbReference type="ARBA" id="ARBA00001946"/>
    </source>
</evidence>
<feature type="compositionally biased region" description="Low complexity" evidence="15">
    <location>
        <begin position="257"/>
        <end position="268"/>
    </location>
</feature>